<protein>
    <recommendedName>
        <fullName evidence="3">PH domain-containing protein</fullName>
    </recommendedName>
</protein>
<keyword evidence="1" id="KW-0175">Coiled coil</keyword>
<comment type="caution">
    <text evidence="4">The sequence shown here is derived from an EMBL/GenBank/DDBJ whole genome shotgun (WGS) entry which is preliminary data.</text>
</comment>
<feature type="region of interest" description="Disordered" evidence="2">
    <location>
        <begin position="527"/>
        <end position="587"/>
    </location>
</feature>
<sequence length="713" mass="77769">MDTIKSAQKSLNVAKNVAKNAVISIPTSLPTLGYMSINSNNSSFTIKSAPSRTPSVLTGLSTHSGWLEKKDESGNWNLRFVCAVPHTFLYYFSSDSPSATPCGIIDLECYTNVIRTAPPHTSTSSLSSTSSSEPSVVLQLCGSDRISPNLRSFYFRAPSPPSADLWTDAFLSGRHDSLLESLSAFKDLQGGYSKQLNACNEIAIQAEARGKESRDECYRVRQNAEGNRGEVKKGALEVVKVIGAIGGGGDDKEGGQEGQRDAVKRVMKLSREGDVAGVMEVILERVRGQREELERSKEVAYELRFEVTEGRAERELEVAEVKKRAEENVAEEKAKRVQVEEEVGVMNERVRSIERERDALALEFQMLGGQKEKVDRRRREAGEHKKILVREVIAQRGKIEYYAERNRLLEASVDRKKEGMKGLREQVRELKEKLEGKERLLQAMVTERQTSQGSATLNHKIGGGDISQTIQGSMSSLSTPSSSFEPPVVSTTTLPPSSPSSSDADSIDAALDDHDLQDRARHSVSVAATGALPTLPPPTPVTTGTTAQDIIDGSDEDNDSTFPTNLQPNPTTLPSSEKISCLSPNGKKSSSFYGNAAARKLGEDKGWETNKAVNDAEELPKRIVQQGIVRISSYGCSGGRGGGGRGSGGGGVPQRSLSNLSLSDVREQTNQGGREIMHMTKEEYESLTVAAKSRLQAEGKYIELEERNCKHEE</sequence>
<feature type="compositionally biased region" description="Polar residues" evidence="2">
    <location>
        <begin position="655"/>
        <end position="670"/>
    </location>
</feature>
<feature type="domain" description="PH" evidence="3">
    <location>
        <begin position="60"/>
        <end position="175"/>
    </location>
</feature>
<dbReference type="Gene3D" id="2.30.29.30">
    <property type="entry name" value="Pleckstrin-homology domain (PH domain)/Phosphotyrosine-binding domain (PTB)"/>
    <property type="match status" value="1"/>
</dbReference>
<dbReference type="OrthoDB" id="43122at2759"/>
<feature type="compositionally biased region" description="Gly residues" evidence="2">
    <location>
        <begin position="638"/>
        <end position="652"/>
    </location>
</feature>
<evidence type="ECO:0000313" key="4">
    <source>
        <dbReference type="EMBL" id="GMI47942.1"/>
    </source>
</evidence>
<feature type="compositionally biased region" description="Low complexity" evidence="2">
    <location>
        <begin position="490"/>
        <end position="507"/>
    </location>
</feature>
<dbReference type="SMART" id="SM00233">
    <property type="entry name" value="PH"/>
    <property type="match status" value="1"/>
</dbReference>
<accession>A0A9W7GQ23</accession>
<feature type="coiled-coil region" evidence="1">
    <location>
        <begin position="283"/>
        <end position="356"/>
    </location>
</feature>
<feature type="region of interest" description="Disordered" evidence="2">
    <location>
        <begin position="638"/>
        <end position="670"/>
    </location>
</feature>
<evidence type="ECO:0000259" key="3">
    <source>
        <dbReference type="PROSITE" id="PS50003"/>
    </source>
</evidence>
<dbReference type="EMBL" id="BRYA01000366">
    <property type="protein sequence ID" value="GMI47942.1"/>
    <property type="molecule type" value="Genomic_DNA"/>
</dbReference>
<evidence type="ECO:0000256" key="1">
    <source>
        <dbReference type="SAM" id="Coils"/>
    </source>
</evidence>
<dbReference type="Pfam" id="PF00169">
    <property type="entry name" value="PH"/>
    <property type="match status" value="1"/>
</dbReference>
<gene>
    <name evidence="4" type="ORF">TrCOL_g8875</name>
</gene>
<feature type="coiled-coil region" evidence="1">
    <location>
        <begin position="413"/>
        <end position="447"/>
    </location>
</feature>
<evidence type="ECO:0000256" key="2">
    <source>
        <dbReference type="SAM" id="MobiDB-lite"/>
    </source>
</evidence>
<dbReference type="InterPro" id="IPR001849">
    <property type="entry name" value="PH_domain"/>
</dbReference>
<keyword evidence="5" id="KW-1185">Reference proteome</keyword>
<feature type="compositionally biased region" description="Polar residues" evidence="2">
    <location>
        <begin position="447"/>
        <end position="457"/>
    </location>
</feature>
<feature type="region of interest" description="Disordered" evidence="2">
    <location>
        <begin position="447"/>
        <end position="507"/>
    </location>
</feature>
<organism evidence="4 5">
    <name type="scientific">Triparma columacea</name>
    <dbReference type="NCBI Taxonomy" id="722753"/>
    <lineage>
        <taxon>Eukaryota</taxon>
        <taxon>Sar</taxon>
        <taxon>Stramenopiles</taxon>
        <taxon>Ochrophyta</taxon>
        <taxon>Bolidophyceae</taxon>
        <taxon>Parmales</taxon>
        <taxon>Triparmaceae</taxon>
        <taxon>Triparma</taxon>
    </lineage>
</organism>
<feature type="compositionally biased region" description="Polar residues" evidence="2">
    <location>
        <begin position="575"/>
        <end position="587"/>
    </location>
</feature>
<dbReference type="InterPro" id="IPR011993">
    <property type="entry name" value="PH-like_dom_sf"/>
</dbReference>
<feature type="compositionally biased region" description="Low complexity" evidence="2">
    <location>
        <begin position="561"/>
        <end position="574"/>
    </location>
</feature>
<dbReference type="PROSITE" id="PS50003">
    <property type="entry name" value="PH_DOMAIN"/>
    <property type="match status" value="1"/>
</dbReference>
<reference evidence="5" key="1">
    <citation type="journal article" date="2023" name="Commun. Biol.">
        <title>Genome analysis of Parmales, the sister group of diatoms, reveals the evolutionary specialization of diatoms from phago-mixotrophs to photoautotrophs.</title>
        <authorList>
            <person name="Ban H."/>
            <person name="Sato S."/>
            <person name="Yoshikawa S."/>
            <person name="Yamada K."/>
            <person name="Nakamura Y."/>
            <person name="Ichinomiya M."/>
            <person name="Sato N."/>
            <person name="Blanc-Mathieu R."/>
            <person name="Endo H."/>
            <person name="Kuwata A."/>
            <person name="Ogata H."/>
        </authorList>
    </citation>
    <scope>NUCLEOTIDE SEQUENCE [LARGE SCALE GENOMIC DNA]</scope>
</reference>
<dbReference type="Proteomes" id="UP001165065">
    <property type="component" value="Unassembled WGS sequence"/>
</dbReference>
<proteinExistence type="predicted"/>
<dbReference type="AlphaFoldDB" id="A0A9W7GQ23"/>
<name>A0A9W7GQ23_9STRA</name>
<dbReference type="SUPFAM" id="SSF50729">
    <property type="entry name" value="PH domain-like"/>
    <property type="match status" value="1"/>
</dbReference>
<evidence type="ECO:0000313" key="5">
    <source>
        <dbReference type="Proteomes" id="UP001165065"/>
    </source>
</evidence>
<feature type="compositionally biased region" description="Low complexity" evidence="2">
    <location>
        <begin position="473"/>
        <end position="483"/>
    </location>
</feature>